<dbReference type="InterPro" id="IPR006473">
    <property type="entry name" value="Peptidase_C58_Yopt"/>
</dbReference>
<evidence type="ECO:0000256" key="3">
    <source>
        <dbReference type="ARBA" id="ARBA00022807"/>
    </source>
</evidence>
<keyword evidence="6" id="KW-1185">Reference proteome</keyword>
<proteinExistence type="predicted"/>
<keyword evidence="1" id="KW-0645">Protease</keyword>
<evidence type="ECO:0000256" key="2">
    <source>
        <dbReference type="ARBA" id="ARBA00022801"/>
    </source>
</evidence>
<dbReference type="Gene3D" id="3.90.70.20">
    <property type="match status" value="1"/>
</dbReference>
<evidence type="ECO:0000259" key="4">
    <source>
        <dbReference type="Pfam" id="PF03543"/>
    </source>
</evidence>
<name>A0A1Q9GEK8_9GAMM</name>
<dbReference type="RefSeq" id="WP_075766847.1">
    <property type="nucleotide sequence ID" value="NZ_MJIL01000090.1"/>
</dbReference>
<dbReference type="Pfam" id="PF03543">
    <property type="entry name" value="Peptidase_C58"/>
    <property type="match status" value="1"/>
</dbReference>
<dbReference type="InterPro" id="IPR038765">
    <property type="entry name" value="Papain-like_cys_pep_sf"/>
</dbReference>
<dbReference type="SUPFAM" id="SSF54001">
    <property type="entry name" value="Cysteine proteinases"/>
    <property type="match status" value="1"/>
</dbReference>
<dbReference type="GO" id="GO:0004197">
    <property type="term" value="F:cysteine-type endopeptidase activity"/>
    <property type="evidence" value="ECO:0007669"/>
    <property type="project" value="InterPro"/>
</dbReference>
<evidence type="ECO:0000313" key="6">
    <source>
        <dbReference type="Proteomes" id="UP000186905"/>
    </source>
</evidence>
<protein>
    <recommendedName>
        <fullName evidence="4">Peptidase C58 YopT-type domain-containing protein</fullName>
    </recommendedName>
</protein>
<comment type="caution">
    <text evidence="5">The sequence shown here is derived from an EMBL/GenBank/DDBJ whole genome shotgun (WGS) entry which is preliminary data.</text>
</comment>
<sequence>MKDTAKNRQLIEKAVYLYKIAFSNAAKSCNAKVRYASQHSILWGAMGPNGFDPDFWKGLCAGLAIEWMKAQKQGRDLILNLDTARTDVFTLAAGERQHLEAIKDDIERSHYQQNTLVKALDGICSPSGNNDSSLYPFNNACSVMKPGRMYYMSSGSHAIAAIYLGTNNIIFYDPNVGEMHGATKKAFQNYLKSAADSSCQVQGIPITSIKGKKAMSIIECI</sequence>
<evidence type="ECO:0000256" key="1">
    <source>
        <dbReference type="ARBA" id="ARBA00022670"/>
    </source>
</evidence>
<gene>
    <name evidence="5" type="ORF">BIT28_06490</name>
</gene>
<keyword evidence="2" id="KW-0378">Hydrolase</keyword>
<keyword evidence="3" id="KW-0788">Thiol protease</keyword>
<reference evidence="5 6" key="1">
    <citation type="submission" date="2016-09" db="EMBL/GenBank/DDBJ databases">
        <title>Photobacterium proteolyticum sp. nov. a protease producing bacterium isolated from ocean sediments of Laizhou Bay.</title>
        <authorList>
            <person name="Li Y."/>
        </authorList>
    </citation>
    <scope>NUCLEOTIDE SEQUENCE [LARGE SCALE GENOMIC DNA]</scope>
    <source>
        <strain evidence="5 6">13-12</strain>
    </source>
</reference>
<dbReference type="GO" id="GO:0006508">
    <property type="term" value="P:proteolysis"/>
    <property type="evidence" value="ECO:0007669"/>
    <property type="project" value="UniProtKB-KW"/>
</dbReference>
<accession>A0A1Q9GEK8</accession>
<dbReference type="STRING" id="1903952.BIT28_06490"/>
<dbReference type="OrthoDB" id="5917879at2"/>
<feature type="domain" description="Peptidase C58 YopT-type" evidence="4">
    <location>
        <begin position="154"/>
        <end position="193"/>
    </location>
</feature>
<evidence type="ECO:0000313" key="5">
    <source>
        <dbReference type="EMBL" id="OLQ72830.1"/>
    </source>
</evidence>
<organism evidence="5 6">
    <name type="scientific">Photobacterium proteolyticum</name>
    <dbReference type="NCBI Taxonomy" id="1903952"/>
    <lineage>
        <taxon>Bacteria</taxon>
        <taxon>Pseudomonadati</taxon>
        <taxon>Pseudomonadota</taxon>
        <taxon>Gammaproteobacteria</taxon>
        <taxon>Vibrionales</taxon>
        <taxon>Vibrionaceae</taxon>
        <taxon>Photobacterium</taxon>
    </lineage>
</organism>
<dbReference type="Proteomes" id="UP000186905">
    <property type="component" value="Unassembled WGS sequence"/>
</dbReference>
<dbReference type="AlphaFoldDB" id="A0A1Q9GEK8"/>
<dbReference type="EMBL" id="MJIL01000090">
    <property type="protein sequence ID" value="OLQ72830.1"/>
    <property type="molecule type" value="Genomic_DNA"/>
</dbReference>